<dbReference type="Proteomes" id="UP000240830">
    <property type="component" value="Unassembled WGS sequence"/>
</dbReference>
<evidence type="ECO:0000256" key="1">
    <source>
        <dbReference type="ARBA" id="ARBA00022723"/>
    </source>
</evidence>
<gene>
    <name evidence="5" type="ORF">PSACC_02814</name>
</gene>
<accession>A0A2H9THX3</accession>
<dbReference type="STRING" id="1246581.A0A2H9THX3"/>
<dbReference type="Pfam" id="PF00628">
    <property type="entry name" value="PHD"/>
    <property type="match status" value="1"/>
</dbReference>
<dbReference type="InterPro" id="IPR011011">
    <property type="entry name" value="Znf_FYVE_PHD"/>
</dbReference>
<keyword evidence="6" id="KW-1185">Reference proteome</keyword>
<evidence type="ECO:0000256" key="3">
    <source>
        <dbReference type="ARBA" id="ARBA00022833"/>
    </source>
</evidence>
<dbReference type="InterPro" id="IPR019787">
    <property type="entry name" value="Znf_PHD-finger"/>
</dbReference>
<keyword evidence="2" id="KW-0863">Zinc-finger</keyword>
<proteinExistence type="predicted"/>
<dbReference type="SUPFAM" id="SSF57903">
    <property type="entry name" value="FYVE/PHD zinc finger"/>
    <property type="match status" value="1"/>
</dbReference>
<dbReference type="InterPro" id="IPR013083">
    <property type="entry name" value="Znf_RING/FYVE/PHD"/>
</dbReference>
<evidence type="ECO:0000259" key="4">
    <source>
        <dbReference type="Pfam" id="PF00628"/>
    </source>
</evidence>
<organism evidence="5 6">
    <name type="scientific">Paramicrosporidium saccamoebae</name>
    <dbReference type="NCBI Taxonomy" id="1246581"/>
    <lineage>
        <taxon>Eukaryota</taxon>
        <taxon>Fungi</taxon>
        <taxon>Fungi incertae sedis</taxon>
        <taxon>Cryptomycota</taxon>
        <taxon>Cryptomycota incertae sedis</taxon>
        <taxon>Paramicrosporidium</taxon>
    </lineage>
</organism>
<keyword evidence="3" id="KW-0862">Zinc</keyword>
<dbReference type="GO" id="GO:0008270">
    <property type="term" value="F:zinc ion binding"/>
    <property type="evidence" value="ECO:0007669"/>
    <property type="project" value="UniProtKB-KW"/>
</dbReference>
<name>A0A2H9THX3_9FUNG</name>
<reference evidence="5 6" key="1">
    <citation type="submission" date="2016-10" db="EMBL/GenBank/DDBJ databases">
        <title>The genome of Paramicrosporidium saccamoebae is the missing link in understanding Cryptomycota and Microsporidia evolution.</title>
        <authorList>
            <person name="Quandt C.A."/>
            <person name="Beaudet D."/>
            <person name="Corsaro D."/>
            <person name="Michel R."/>
            <person name="Corradi N."/>
            <person name="James T."/>
        </authorList>
    </citation>
    <scope>NUCLEOTIDE SEQUENCE [LARGE SCALE GENOMIC DNA]</scope>
    <source>
        <strain evidence="5 6">KSL3</strain>
    </source>
</reference>
<feature type="domain" description="PHD-type" evidence="4">
    <location>
        <begin position="217"/>
        <end position="262"/>
    </location>
</feature>
<dbReference type="OrthoDB" id="5863171at2759"/>
<dbReference type="Gene3D" id="3.30.40.10">
    <property type="entry name" value="Zinc/RING finger domain, C3HC4 (zinc finger)"/>
    <property type="match status" value="1"/>
</dbReference>
<dbReference type="AlphaFoldDB" id="A0A2H9THX3"/>
<dbReference type="EMBL" id="MTSL01000178">
    <property type="protein sequence ID" value="PJF17335.1"/>
    <property type="molecule type" value="Genomic_DNA"/>
</dbReference>
<evidence type="ECO:0000256" key="2">
    <source>
        <dbReference type="ARBA" id="ARBA00022771"/>
    </source>
</evidence>
<keyword evidence="1" id="KW-0479">Metal-binding</keyword>
<protein>
    <recommendedName>
        <fullName evidence="4">PHD-type domain-containing protein</fullName>
    </recommendedName>
</protein>
<sequence>MASGAKVESVGKPSVLSPCSPVGLKDSNIVQLSTSSLADLCQRLRVQLIAQRLPLLCSECRPNLVRAFKMELNLTQMLRGLCGKCKLLFMSSPGERTPAKPILPRANVVKVEGQGQIKKVILKMAPGKGRLTKKTLRNDRPIYEAMTTAGMDWCRYCGTTNGVNWRPGPWGQRTLCNKHGCSYHGFGISTGLARLDLSLYEKETILDRMRPVLQENCSVCLEGSSPSESLVCCYACPKSYHHRCLPVDRSVLSGDSKPWFCSSECPRNFTRRSISVSSPVKERVQRALSVPTPTLGKRKFAKRFDVFAAPPTPPTTPPSVSRKRRATADVSSQILVCFEPDAVVKKHIPDRKEVFTPLHQLVTFPPLQCSQTKVDECLMDEGMLDRHARYEEVEKTMRLCRPQVLNTLFKGNASIVSDRPK</sequence>
<comment type="caution">
    <text evidence="5">The sequence shown here is derived from an EMBL/GenBank/DDBJ whole genome shotgun (WGS) entry which is preliminary data.</text>
</comment>
<evidence type="ECO:0000313" key="6">
    <source>
        <dbReference type="Proteomes" id="UP000240830"/>
    </source>
</evidence>
<evidence type="ECO:0000313" key="5">
    <source>
        <dbReference type="EMBL" id="PJF17335.1"/>
    </source>
</evidence>